<dbReference type="EMBL" id="JANBUH010000196">
    <property type="protein sequence ID" value="KAJ2753374.1"/>
    <property type="molecule type" value="Genomic_DNA"/>
</dbReference>
<dbReference type="Proteomes" id="UP001140011">
    <property type="component" value="Unassembled WGS sequence"/>
</dbReference>
<dbReference type="SUPFAM" id="SSF63411">
    <property type="entry name" value="LuxS/MPP-like metallohydrolase"/>
    <property type="match status" value="4"/>
</dbReference>
<comment type="similarity">
    <text evidence="1 7">Belongs to the peptidase M16 family.</text>
</comment>
<keyword evidence="6 11" id="KW-0482">Metalloprotease</keyword>
<dbReference type="InterPro" id="IPR050626">
    <property type="entry name" value="Peptidase_M16"/>
</dbReference>
<dbReference type="GO" id="GO:0046872">
    <property type="term" value="F:metal ion binding"/>
    <property type="evidence" value="ECO:0007669"/>
    <property type="project" value="UniProtKB-KW"/>
</dbReference>
<sequence length="915" mass="103623">MEFFKNYPLPDWNSGFEHRKTSISQLPYEEYTGPMEKSASDTNDYKLIRLPNNLVVMCVQDTETETAAAALSVNVGSNMNPVELQGLAHFLEHMLFMGTEKYPDEDEYRTFISEHSGDSNAWTEFSSTNFYFGIANDAFEEALDRFSSFFTSPLFKKDCVDRELCAVDSEYKGLLNSDFWRSRQIECKLSDPEHPYSKFTIGNIKTLQQGAKGHGFDLHEELLKFYNKYYSSDIMKLVVYGNHSLDQLAEWAVSKFSDIKSKEDNVQRGLGHPVNAEFLGKVVYYETGWATGLSAFTNASENKGFNKFIISICATPEGLEHYEDILHAVFAYVRMLVTSGPQEWVQQDMSSMMKLDFDNEAKTDAIDWVVNYVHLVHNEYLAPKHVLSKDNAYEMFNYDDILHYLNFINPDNFRVFIGALKHKSVDCSEIEPHFGAAYHVDSLSTDLLHELASDNTHIDGLCLPEKNTFIPDDFSIKNTNMLGAAAILKPTLLKLNDNLELWFKQDDQFSSPKGRISLNIKVPNVNSSPQNWIMSNLYCDMLNSELDEDLYNSACAERLKSFKVDGTQLSMHIAKYKQSTSEWHHQLLESELAKVTPAKLQAHVDSLFDVTLTIMLMVGNFDEAEALKAAHDVQAVIKPTPNLGYDLNQPRSYNIEPGYYVYQMQVPSEDSVNSAVQSHIYLRSLIKKYQECLKSVDQEVERYLGKVYSGTYDFAHYDEMAKILQSIAKEELLEFWNKYINPSTAPAYTRIDVQAWSTKIWKPTESDIKTYSAKTLALYGCLHSEGNNTLDIGKVDEFITAAISARKEQPETSDSADTLIAKLKNASLSASGAMHTAGESAERAAHTGTSLVLAINDHETFGNYADVSHTNFATIGMDKTPDGMWLMTDYRKFQATQKMYGSVLPAEILVPKYSS</sequence>
<feature type="domain" description="Peptidase M16 middle/third" evidence="10">
    <location>
        <begin position="357"/>
        <end position="601"/>
    </location>
</feature>
<reference evidence="11" key="1">
    <citation type="submission" date="2022-07" db="EMBL/GenBank/DDBJ databases">
        <title>Phylogenomic reconstructions and comparative analyses of Kickxellomycotina fungi.</title>
        <authorList>
            <person name="Reynolds N.K."/>
            <person name="Stajich J.E."/>
            <person name="Barry K."/>
            <person name="Grigoriev I.V."/>
            <person name="Crous P."/>
            <person name="Smith M.E."/>
        </authorList>
    </citation>
    <scope>NUCLEOTIDE SEQUENCE</scope>
    <source>
        <strain evidence="11">BCRC 34297</strain>
    </source>
</reference>
<dbReference type="Pfam" id="PF00675">
    <property type="entry name" value="Peptidase_M16"/>
    <property type="match status" value="1"/>
</dbReference>
<proteinExistence type="inferred from homology"/>
<evidence type="ECO:0000256" key="6">
    <source>
        <dbReference type="ARBA" id="ARBA00023049"/>
    </source>
</evidence>
<evidence type="ECO:0000259" key="9">
    <source>
        <dbReference type="Pfam" id="PF05193"/>
    </source>
</evidence>
<protein>
    <submittedName>
        <fullName evidence="11">Metalloprotease</fullName>
        <ecNumber evidence="11">3.4.24.56</ecNumber>
    </submittedName>
</protein>
<evidence type="ECO:0000256" key="1">
    <source>
        <dbReference type="ARBA" id="ARBA00007261"/>
    </source>
</evidence>
<keyword evidence="12" id="KW-1185">Reference proteome</keyword>
<dbReference type="Gene3D" id="3.30.830.10">
    <property type="entry name" value="Metalloenzyme, LuxS/M16 peptidase-like"/>
    <property type="match status" value="5"/>
</dbReference>
<dbReference type="FunFam" id="3.30.830.10:FF:000004">
    <property type="entry name" value="Putative insulin-degrading enzyme"/>
    <property type="match status" value="1"/>
</dbReference>
<comment type="caution">
    <text evidence="11">The sequence shown here is derived from an EMBL/GenBank/DDBJ whole genome shotgun (WGS) entry which is preliminary data.</text>
</comment>
<dbReference type="PANTHER" id="PTHR43690">
    <property type="entry name" value="NARDILYSIN"/>
    <property type="match status" value="1"/>
</dbReference>
<evidence type="ECO:0000259" key="8">
    <source>
        <dbReference type="Pfam" id="PF00675"/>
    </source>
</evidence>
<keyword evidence="3" id="KW-0479">Metal-binding</keyword>
<organism evidence="11 12">
    <name type="scientific">Coemansia pectinata</name>
    <dbReference type="NCBI Taxonomy" id="1052879"/>
    <lineage>
        <taxon>Eukaryota</taxon>
        <taxon>Fungi</taxon>
        <taxon>Fungi incertae sedis</taxon>
        <taxon>Zoopagomycota</taxon>
        <taxon>Kickxellomycotina</taxon>
        <taxon>Kickxellomycetes</taxon>
        <taxon>Kickxellales</taxon>
        <taxon>Kickxellaceae</taxon>
        <taxon>Coemansia</taxon>
    </lineage>
</organism>
<keyword evidence="5" id="KW-0862">Zinc</keyword>
<dbReference type="GO" id="GO:0006508">
    <property type="term" value="P:proteolysis"/>
    <property type="evidence" value="ECO:0007669"/>
    <property type="project" value="UniProtKB-KW"/>
</dbReference>
<feature type="domain" description="Peptidase M16 N-terminal" evidence="8">
    <location>
        <begin position="56"/>
        <end position="192"/>
    </location>
</feature>
<accession>A0A9W8GUN9</accession>
<dbReference type="Pfam" id="PF16187">
    <property type="entry name" value="Peptidase_M16_M"/>
    <property type="match status" value="1"/>
</dbReference>
<name>A0A9W8GUN9_9FUNG</name>
<dbReference type="Pfam" id="PF05193">
    <property type="entry name" value="Peptidase_M16_C"/>
    <property type="match status" value="2"/>
</dbReference>
<dbReference type="InterPro" id="IPR007863">
    <property type="entry name" value="Peptidase_M16_C"/>
</dbReference>
<dbReference type="InterPro" id="IPR011765">
    <property type="entry name" value="Pept_M16_N"/>
</dbReference>
<dbReference type="OrthoDB" id="952271at2759"/>
<dbReference type="InterPro" id="IPR001431">
    <property type="entry name" value="Pept_M16_Zn_BS"/>
</dbReference>
<gene>
    <name evidence="11" type="primary">STE23_4</name>
    <name evidence="11" type="ORF">GGI19_003179</name>
</gene>
<dbReference type="InterPro" id="IPR011249">
    <property type="entry name" value="Metalloenz_LuxS/M16"/>
</dbReference>
<keyword evidence="2" id="KW-0645">Protease</keyword>
<dbReference type="GO" id="GO:0004222">
    <property type="term" value="F:metalloendopeptidase activity"/>
    <property type="evidence" value="ECO:0007669"/>
    <property type="project" value="UniProtKB-EC"/>
</dbReference>
<evidence type="ECO:0000256" key="4">
    <source>
        <dbReference type="ARBA" id="ARBA00022801"/>
    </source>
</evidence>
<dbReference type="PROSITE" id="PS00143">
    <property type="entry name" value="INSULINASE"/>
    <property type="match status" value="1"/>
</dbReference>
<feature type="domain" description="Peptidase M16 C-terminal" evidence="9">
    <location>
        <begin position="284"/>
        <end position="344"/>
    </location>
</feature>
<evidence type="ECO:0000256" key="3">
    <source>
        <dbReference type="ARBA" id="ARBA00022723"/>
    </source>
</evidence>
<keyword evidence="4 11" id="KW-0378">Hydrolase</keyword>
<evidence type="ECO:0000256" key="5">
    <source>
        <dbReference type="ARBA" id="ARBA00022833"/>
    </source>
</evidence>
<evidence type="ECO:0000313" key="11">
    <source>
        <dbReference type="EMBL" id="KAJ2753374.1"/>
    </source>
</evidence>
<dbReference type="AlphaFoldDB" id="A0A9W8GUN9"/>
<evidence type="ECO:0000259" key="10">
    <source>
        <dbReference type="Pfam" id="PF16187"/>
    </source>
</evidence>
<dbReference type="EC" id="3.4.24.56" evidence="11"/>
<evidence type="ECO:0000256" key="7">
    <source>
        <dbReference type="RuleBase" id="RU004447"/>
    </source>
</evidence>
<evidence type="ECO:0000313" key="12">
    <source>
        <dbReference type="Proteomes" id="UP001140011"/>
    </source>
</evidence>
<evidence type="ECO:0000256" key="2">
    <source>
        <dbReference type="ARBA" id="ARBA00022670"/>
    </source>
</evidence>
<dbReference type="InterPro" id="IPR032632">
    <property type="entry name" value="Peptidase_M16_M"/>
</dbReference>
<dbReference type="PANTHER" id="PTHR43690:SF18">
    <property type="entry name" value="INSULIN-DEGRADING ENZYME-RELATED"/>
    <property type="match status" value="1"/>
</dbReference>
<feature type="domain" description="Peptidase M16 C-terminal" evidence="9">
    <location>
        <begin position="219"/>
        <end position="267"/>
    </location>
</feature>